<keyword evidence="3" id="KW-1185">Reference proteome</keyword>
<feature type="region of interest" description="Disordered" evidence="1">
    <location>
        <begin position="1"/>
        <end position="25"/>
    </location>
</feature>
<evidence type="ECO:0000313" key="3">
    <source>
        <dbReference type="Proteomes" id="UP001219525"/>
    </source>
</evidence>
<protein>
    <submittedName>
        <fullName evidence="2">Uncharacterized protein</fullName>
    </submittedName>
</protein>
<accession>A0AAD6VMX0</accession>
<organism evidence="2 3">
    <name type="scientific">Mycena pura</name>
    <dbReference type="NCBI Taxonomy" id="153505"/>
    <lineage>
        <taxon>Eukaryota</taxon>
        <taxon>Fungi</taxon>
        <taxon>Dikarya</taxon>
        <taxon>Basidiomycota</taxon>
        <taxon>Agaricomycotina</taxon>
        <taxon>Agaricomycetes</taxon>
        <taxon>Agaricomycetidae</taxon>
        <taxon>Agaricales</taxon>
        <taxon>Marasmiineae</taxon>
        <taxon>Mycenaceae</taxon>
        <taxon>Mycena</taxon>
    </lineage>
</organism>
<evidence type="ECO:0000313" key="2">
    <source>
        <dbReference type="EMBL" id="KAJ7214383.1"/>
    </source>
</evidence>
<dbReference type="AlphaFoldDB" id="A0AAD6VMX0"/>
<reference evidence="2" key="1">
    <citation type="submission" date="2023-03" db="EMBL/GenBank/DDBJ databases">
        <title>Massive genome expansion in bonnet fungi (Mycena s.s.) driven by repeated elements and novel gene families across ecological guilds.</title>
        <authorList>
            <consortium name="Lawrence Berkeley National Laboratory"/>
            <person name="Harder C.B."/>
            <person name="Miyauchi S."/>
            <person name="Viragh M."/>
            <person name="Kuo A."/>
            <person name="Thoen E."/>
            <person name="Andreopoulos B."/>
            <person name="Lu D."/>
            <person name="Skrede I."/>
            <person name="Drula E."/>
            <person name="Henrissat B."/>
            <person name="Morin E."/>
            <person name="Kohler A."/>
            <person name="Barry K."/>
            <person name="LaButti K."/>
            <person name="Morin E."/>
            <person name="Salamov A."/>
            <person name="Lipzen A."/>
            <person name="Mereny Z."/>
            <person name="Hegedus B."/>
            <person name="Baldrian P."/>
            <person name="Stursova M."/>
            <person name="Weitz H."/>
            <person name="Taylor A."/>
            <person name="Grigoriev I.V."/>
            <person name="Nagy L.G."/>
            <person name="Martin F."/>
            <person name="Kauserud H."/>
        </authorList>
    </citation>
    <scope>NUCLEOTIDE SEQUENCE</scope>
    <source>
        <strain evidence="2">9144</strain>
    </source>
</reference>
<evidence type="ECO:0000256" key="1">
    <source>
        <dbReference type="SAM" id="MobiDB-lite"/>
    </source>
</evidence>
<proteinExistence type="predicted"/>
<sequence length="402" mass="44323">MNPASDDGSTSRCHSAEDSDCGPAFESPCSRRGCTHVFTYAGTNPFRALAAMVAAHRRYCVGRDDVSTPRRCAKAAWQPPASLVQQFQARSSVQSVQREQALEGPDMDCRRQQADEVWLSPQIGMGCSDGDVAADSVTSGVKSRRTCGGSPVESSIATDWRPTTAAHGDPSNYLWHKIKRTARKEAERKALLEADPWVHSVVGATEVVCEGCRQTIKLDARSRYYPGLWEKHRDRCDGVRVKRAALAQASCRFVVQVSLVHSNPCAPLFPLEVILRKATGRFVAKLPPARLRNARATLWVPMPHAILPVKKLVKYMKTTAVEVRTKDRSSLRSRRTARADQRIRGALVFAILTRDRGNTPRGLECTATVLSSSGDSMQCLGRLLTWKRPYIQPPSLSTVSVP</sequence>
<dbReference type="Proteomes" id="UP001219525">
    <property type="component" value="Unassembled WGS sequence"/>
</dbReference>
<feature type="region of interest" description="Disordered" evidence="1">
    <location>
        <begin position="144"/>
        <end position="164"/>
    </location>
</feature>
<name>A0AAD6VMX0_9AGAR</name>
<dbReference type="EMBL" id="JARJCW010000019">
    <property type="protein sequence ID" value="KAJ7214383.1"/>
    <property type="molecule type" value="Genomic_DNA"/>
</dbReference>
<comment type="caution">
    <text evidence="2">The sequence shown here is derived from an EMBL/GenBank/DDBJ whole genome shotgun (WGS) entry which is preliminary data.</text>
</comment>
<gene>
    <name evidence="2" type="ORF">GGX14DRAFT_610743</name>
</gene>